<dbReference type="FunCoup" id="Q6BIW5">
    <property type="interactions" value="267"/>
</dbReference>
<keyword evidence="6 8" id="KW-0446">Lipid-binding</keyword>
<dbReference type="VEuPathDB" id="FungiDB:DEHA2G07084g"/>
<dbReference type="eggNOG" id="KOG2969">
    <property type="taxonomic scope" value="Eukaryota"/>
</dbReference>
<organism evidence="10 11">
    <name type="scientific">Debaryomyces hansenii (strain ATCC 36239 / CBS 767 / BCRC 21394 / JCM 1990 / NBRC 0083 / IGC 2968)</name>
    <name type="common">Yeast</name>
    <name type="synonym">Torulaspora hansenii</name>
    <dbReference type="NCBI Taxonomy" id="284592"/>
    <lineage>
        <taxon>Eukaryota</taxon>
        <taxon>Fungi</taxon>
        <taxon>Dikarya</taxon>
        <taxon>Ascomycota</taxon>
        <taxon>Saccharomycotina</taxon>
        <taxon>Pichiomycetes</taxon>
        <taxon>Debaryomycetaceae</taxon>
        <taxon>Debaryomyces</taxon>
    </lineage>
</organism>
<keyword evidence="4 8" id="KW-0831">Ubiquinone biosynthesis</keyword>
<dbReference type="EMBL" id="CR382139">
    <property type="protein sequence ID" value="CAG90317.1"/>
    <property type="molecule type" value="Genomic_DNA"/>
</dbReference>
<dbReference type="GO" id="GO:0005743">
    <property type="term" value="C:mitochondrial inner membrane"/>
    <property type="evidence" value="ECO:0007669"/>
    <property type="project" value="EnsemblFungi"/>
</dbReference>
<dbReference type="Proteomes" id="UP000000599">
    <property type="component" value="Chromosome G"/>
</dbReference>
<dbReference type="PANTHER" id="PTHR21427">
    <property type="entry name" value="UBIQUINONE BIOSYNTHESIS PROTEIN COQ9, MITOCHONDRIAL"/>
    <property type="match status" value="1"/>
</dbReference>
<comment type="pathway">
    <text evidence="2 8">Cofactor biosynthesis; ubiquinone biosynthesis.</text>
</comment>
<dbReference type="GeneID" id="2904735"/>
<dbReference type="InParanoid" id="Q6BIW5"/>
<keyword evidence="5" id="KW-0809">Transit peptide</keyword>
<keyword evidence="11" id="KW-1185">Reference proteome</keyword>
<evidence type="ECO:0000256" key="4">
    <source>
        <dbReference type="ARBA" id="ARBA00022688"/>
    </source>
</evidence>
<dbReference type="UniPathway" id="UPA00232"/>
<keyword evidence="7 8" id="KW-0496">Mitochondrion</keyword>
<dbReference type="GO" id="GO:0032991">
    <property type="term" value="C:protein-containing complex"/>
    <property type="evidence" value="ECO:0007669"/>
    <property type="project" value="EnsemblFungi"/>
</dbReference>
<dbReference type="HOGENOM" id="CLU_057411_1_1_1"/>
<dbReference type="Pfam" id="PF08511">
    <property type="entry name" value="COQ9"/>
    <property type="match status" value="1"/>
</dbReference>
<dbReference type="KEGG" id="dha:DEHA2G07084g"/>
<dbReference type="InterPro" id="IPR012762">
    <property type="entry name" value="Ubiq_biosynth_COQ9"/>
</dbReference>
<gene>
    <name evidence="10" type="ordered locus">DEHA2G07084g</name>
</gene>
<dbReference type="AlphaFoldDB" id="Q6BIW5"/>
<dbReference type="STRING" id="284592.Q6BIW5"/>
<evidence type="ECO:0000256" key="5">
    <source>
        <dbReference type="ARBA" id="ARBA00022946"/>
    </source>
</evidence>
<dbReference type="OrthoDB" id="619536at2759"/>
<protein>
    <recommendedName>
        <fullName evidence="8">Ubiquinone biosynthesis protein</fullName>
    </recommendedName>
</protein>
<dbReference type="GO" id="GO:0008289">
    <property type="term" value="F:lipid binding"/>
    <property type="evidence" value="ECO:0007669"/>
    <property type="project" value="UniProtKB-UniRule"/>
</dbReference>
<evidence type="ECO:0000313" key="10">
    <source>
        <dbReference type="EMBL" id="CAG90317.1"/>
    </source>
</evidence>
<comment type="subcellular location">
    <subcellularLocation>
        <location evidence="1 8">Mitochondrion</location>
    </subcellularLocation>
</comment>
<dbReference type="RefSeq" id="XP_461856.1">
    <property type="nucleotide sequence ID" value="XM_461856.1"/>
</dbReference>
<evidence type="ECO:0000313" key="11">
    <source>
        <dbReference type="Proteomes" id="UP000000599"/>
    </source>
</evidence>
<dbReference type="PANTHER" id="PTHR21427:SF19">
    <property type="entry name" value="UBIQUINONE BIOSYNTHESIS PROTEIN COQ9, MITOCHONDRIAL"/>
    <property type="match status" value="1"/>
</dbReference>
<sequence length="252" mass="28867">MFKFIIRPAGKPSYMARRAYHSIDHPSSNIIVNPKSMESIILTKSLTYLPKFGFDSLCITQAIRDLKYPDSLQSAISSSPSGNSLEFQLMLHWLKIQRQNLQDHVLDPKSEFNSINDEYERVIYLINKRLEYNQPIINKLSTGLSQLIAPYNMNQSLDELHNLSDDIAFYAGDTSNDFAWYSKRLGFSSIYVSSEVFMLQDTSKDFHHTRKFVEDKVQAFSNLGGAYNDVEQWGTFNAISLVNLIKTQLARG</sequence>
<evidence type="ECO:0000256" key="6">
    <source>
        <dbReference type="ARBA" id="ARBA00023121"/>
    </source>
</evidence>
<feature type="domain" description="COQ9 C-terminal" evidence="9">
    <location>
        <begin position="153"/>
        <end position="223"/>
    </location>
</feature>
<name>Q6BIW5_DEBHA</name>
<evidence type="ECO:0000259" key="9">
    <source>
        <dbReference type="Pfam" id="PF08511"/>
    </source>
</evidence>
<dbReference type="GO" id="GO:0006744">
    <property type="term" value="P:ubiquinone biosynthetic process"/>
    <property type="evidence" value="ECO:0007669"/>
    <property type="project" value="UniProtKB-UniRule"/>
</dbReference>
<comment type="function">
    <text evidence="8">Membrane-associated protein that warps the membrane surface to access and bind aromatic isoprenes with high specificity, including ubiquinone (CoQ) isoprene intermediates and presents them directly to Coq7, therefore facilitating the Coq7-mediated hydroxylase step. Participates in the biosynthesis of coenzyme Q, also named ubiquinone, an essential lipid-soluble electron transporter for aerobic cellular respiration.</text>
</comment>
<evidence type="ECO:0000256" key="2">
    <source>
        <dbReference type="ARBA" id="ARBA00004749"/>
    </source>
</evidence>
<reference evidence="10 11" key="1">
    <citation type="journal article" date="2004" name="Nature">
        <title>Genome evolution in yeasts.</title>
        <authorList>
            <consortium name="Genolevures"/>
            <person name="Dujon B."/>
            <person name="Sherman D."/>
            <person name="Fischer G."/>
            <person name="Durrens P."/>
            <person name="Casaregola S."/>
            <person name="Lafontaine I."/>
            <person name="de Montigny J."/>
            <person name="Marck C."/>
            <person name="Neuveglise C."/>
            <person name="Talla E."/>
            <person name="Goffard N."/>
            <person name="Frangeul L."/>
            <person name="Aigle M."/>
            <person name="Anthouard V."/>
            <person name="Babour A."/>
            <person name="Barbe V."/>
            <person name="Barnay S."/>
            <person name="Blanchin S."/>
            <person name="Beckerich J.M."/>
            <person name="Beyne E."/>
            <person name="Bleykasten C."/>
            <person name="Boisrame A."/>
            <person name="Boyer J."/>
            <person name="Cattolico L."/>
            <person name="Confanioleri F."/>
            <person name="de Daruvar A."/>
            <person name="Despons L."/>
            <person name="Fabre E."/>
            <person name="Fairhead C."/>
            <person name="Ferry-Dumazet H."/>
            <person name="Groppi A."/>
            <person name="Hantraye F."/>
            <person name="Hennequin C."/>
            <person name="Jauniaux N."/>
            <person name="Joyet P."/>
            <person name="Kachouri R."/>
            <person name="Kerrest A."/>
            <person name="Koszul R."/>
            <person name="Lemaire M."/>
            <person name="Lesur I."/>
            <person name="Ma L."/>
            <person name="Muller H."/>
            <person name="Nicaud J.M."/>
            <person name="Nikolski M."/>
            <person name="Oztas S."/>
            <person name="Ozier-Kalogeropoulos O."/>
            <person name="Pellenz S."/>
            <person name="Potier S."/>
            <person name="Richard G.F."/>
            <person name="Straub M.L."/>
            <person name="Suleau A."/>
            <person name="Swennene D."/>
            <person name="Tekaia F."/>
            <person name="Wesolowski-Louvel M."/>
            <person name="Westhof E."/>
            <person name="Wirth B."/>
            <person name="Zeniou-Meyer M."/>
            <person name="Zivanovic I."/>
            <person name="Bolotin-Fukuhara M."/>
            <person name="Thierry A."/>
            <person name="Bouchier C."/>
            <person name="Caudron B."/>
            <person name="Scarpelli C."/>
            <person name="Gaillardin C."/>
            <person name="Weissenbach J."/>
            <person name="Wincker P."/>
            <person name="Souciet J.L."/>
        </authorList>
    </citation>
    <scope>NUCLEOTIDE SEQUENCE [LARGE SCALE GENOMIC DNA]</scope>
    <source>
        <strain evidence="11">ATCC 36239 / CBS 767 / BCRC 21394 / JCM 1990 / NBRC 0083 / IGC 2968</strain>
    </source>
</reference>
<dbReference type="NCBIfam" id="TIGR02396">
    <property type="entry name" value="diverge_rpsU"/>
    <property type="match status" value="1"/>
</dbReference>
<accession>Q6BIW5</accession>
<dbReference type="OMA" id="SELFMAQ"/>
<evidence type="ECO:0000256" key="7">
    <source>
        <dbReference type="ARBA" id="ARBA00023128"/>
    </source>
</evidence>
<proteinExistence type="inferred from homology"/>
<evidence type="ECO:0000256" key="1">
    <source>
        <dbReference type="ARBA" id="ARBA00004173"/>
    </source>
</evidence>
<comment type="similarity">
    <text evidence="3 8">Belongs to the COQ9 family.</text>
</comment>
<evidence type="ECO:0000256" key="8">
    <source>
        <dbReference type="RuleBase" id="RU366063"/>
    </source>
</evidence>
<dbReference type="InterPro" id="IPR013718">
    <property type="entry name" value="COQ9_C"/>
</dbReference>
<evidence type="ECO:0000256" key="3">
    <source>
        <dbReference type="ARBA" id="ARBA00010766"/>
    </source>
</evidence>